<keyword evidence="2" id="KW-1185">Reference proteome</keyword>
<gene>
    <name evidence="1" type="ORF">WJX75_002784</name>
</gene>
<comment type="caution">
    <text evidence="1">The sequence shown here is derived from an EMBL/GenBank/DDBJ whole genome shotgun (WGS) entry which is preliminary data.</text>
</comment>
<accession>A0ABR2YEV9</accession>
<reference evidence="1 2" key="1">
    <citation type="journal article" date="2024" name="Nat. Commun.">
        <title>Phylogenomics reveals the evolutionary origins of lichenization in chlorophyte algae.</title>
        <authorList>
            <person name="Puginier C."/>
            <person name="Libourel C."/>
            <person name="Otte J."/>
            <person name="Skaloud P."/>
            <person name="Haon M."/>
            <person name="Grisel S."/>
            <person name="Petersen M."/>
            <person name="Berrin J.G."/>
            <person name="Delaux P.M."/>
            <person name="Dal Grande F."/>
            <person name="Keller J."/>
        </authorList>
    </citation>
    <scope>NUCLEOTIDE SEQUENCE [LARGE SCALE GENOMIC DNA]</scope>
    <source>
        <strain evidence="1 2">SAG 216-7</strain>
    </source>
</reference>
<name>A0ABR2YEV9_9CHLO</name>
<proteinExistence type="predicted"/>
<dbReference type="EMBL" id="JALJOT010000013">
    <property type="protein sequence ID" value="KAK9904026.1"/>
    <property type="molecule type" value="Genomic_DNA"/>
</dbReference>
<organism evidence="1 2">
    <name type="scientific">Coccomyxa subellipsoidea</name>
    <dbReference type="NCBI Taxonomy" id="248742"/>
    <lineage>
        <taxon>Eukaryota</taxon>
        <taxon>Viridiplantae</taxon>
        <taxon>Chlorophyta</taxon>
        <taxon>core chlorophytes</taxon>
        <taxon>Trebouxiophyceae</taxon>
        <taxon>Trebouxiophyceae incertae sedis</taxon>
        <taxon>Coccomyxaceae</taxon>
        <taxon>Coccomyxa</taxon>
    </lineage>
</organism>
<evidence type="ECO:0000313" key="1">
    <source>
        <dbReference type="EMBL" id="KAK9904026.1"/>
    </source>
</evidence>
<evidence type="ECO:0000313" key="2">
    <source>
        <dbReference type="Proteomes" id="UP001491310"/>
    </source>
</evidence>
<sequence>MPEKCNDRLFSPVAAISCTPSRTACVSAVTGRSWAPPSNAEKRPFSTAVDIPISGIATVFDAHADVFYANAMHLKHGTTNYPEKSKNGKTLQQNKGDLLYAVDKNDASASEKAIILAIAMSETQHIDGNEFDAGKPGEARNETCLNLNIAMLKEAGWDEERDGANLSKITGCPIKWLRGEVRTSNSKPTNHVRYALNYVRGGVTAFEHNGNFNDKLKKPADAEVYRNAIASIYRELFERPHDPMYDDGEGFKDDLSKKQYHDSTNLWANNTRLWVDVPPV</sequence>
<protein>
    <submittedName>
        <fullName evidence="1">Uncharacterized protein</fullName>
    </submittedName>
</protein>
<dbReference type="Proteomes" id="UP001491310">
    <property type="component" value="Unassembled WGS sequence"/>
</dbReference>